<comment type="caution">
    <text evidence="1">The sequence shown here is derived from an EMBL/GenBank/DDBJ whole genome shotgun (WGS) entry which is preliminary data.</text>
</comment>
<name>A0AAV7WZ53_9NEOP</name>
<dbReference type="AlphaFoldDB" id="A0AAV7WZ53"/>
<dbReference type="EMBL" id="JAPTSV010000844">
    <property type="protein sequence ID" value="KAJ1518889.1"/>
    <property type="molecule type" value="Genomic_DNA"/>
</dbReference>
<evidence type="ECO:0000313" key="1">
    <source>
        <dbReference type="EMBL" id="KAJ1518889.1"/>
    </source>
</evidence>
<proteinExistence type="predicted"/>
<keyword evidence="2" id="KW-1185">Reference proteome</keyword>
<sequence>MPVYDGATISLQESLLAILTFALTHKLTGLCISGLLSLIGLHCGPNNLLMNSHYKFKICQEPLDKKDSVRTRDRSHKNSEYFIEFPILSQLQSMFTRPASYESLQFRCNRVKREDTNIEDIYDGEIYQRFLNSGFLSNPNNLSFFMYFDGISLFKSSTFSIWPVYFTINELKYKLRTTKEKTILAGLWFGETKPNPNHFLRPLRESLSHWENTGEVLNLPNGQNVRVHAKLLGAVGDLPAKALFMRFMQYNGAFSCSNCMERGTRFDVGNNTIQVFPYSRNFELRTIEDTNDYAAQALHATRVFMQSKAPLCYLLCYLT</sequence>
<evidence type="ECO:0000313" key="2">
    <source>
        <dbReference type="Proteomes" id="UP001075354"/>
    </source>
</evidence>
<protein>
    <submittedName>
        <fullName evidence="1">Uncharacterized protein</fullName>
    </submittedName>
</protein>
<dbReference type="Pfam" id="PF02992">
    <property type="entry name" value="Transposase_21"/>
    <property type="match status" value="1"/>
</dbReference>
<gene>
    <name evidence="1" type="ORF">ONE63_011502</name>
</gene>
<dbReference type="InterPro" id="IPR004242">
    <property type="entry name" value="Transposase_21"/>
</dbReference>
<organism evidence="1 2">
    <name type="scientific">Megalurothrips usitatus</name>
    <name type="common">bean blossom thrips</name>
    <dbReference type="NCBI Taxonomy" id="439358"/>
    <lineage>
        <taxon>Eukaryota</taxon>
        <taxon>Metazoa</taxon>
        <taxon>Ecdysozoa</taxon>
        <taxon>Arthropoda</taxon>
        <taxon>Hexapoda</taxon>
        <taxon>Insecta</taxon>
        <taxon>Pterygota</taxon>
        <taxon>Neoptera</taxon>
        <taxon>Paraneoptera</taxon>
        <taxon>Thysanoptera</taxon>
        <taxon>Terebrantia</taxon>
        <taxon>Thripoidea</taxon>
        <taxon>Thripidae</taxon>
        <taxon>Megalurothrips</taxon>
    </lineage>
</organism>
<reference evidence="1" key="1">
    <citation type="submission" date="2022-12" db="EMBL/GenBank/DDBJ databases">
        <title>Chromosome-level genome assembly of the bean flower thrips Megalurothrips usitatus.</title>
        <authorList>
            <person name="Ma L."/>
            <person name="Liu Q."/>
            <person name="Li H."/>
            <person name="Cai W."/>
        </authorList>
    </citation>
    <scope>NUCLEOTIDE SEQUENCE</scope>
    <source>
        <strain evidence="1">Cailab_2022a</strain>
    </source>
</reference>
<dbReference type="Proteomes" id="UP001075354">
    <property type="component" value="Unassembled WGS sequence"/>
</dbReference>
<accession>A0AAV7WZ53</accession>